<evidence type="ECO:0000256" key="2">
    <source>
        <dbReference type="ARBA" id="ARBA00022448"/>
    </source>
</evidence>
<feature type="transmembrane region" description="Helical" evidence="7">
    <location>
        <begin position="12"/>
        <end position="37"/>
    </location>
</feature>
<feature type="transmembrane region" description="Helical" evidence="7">
    <location>
        <begin position="282"/>
        <end position="302"/>
    </location>
</feature>
<dbReference type="AlphaFoldDB" id="A0A1H3VL04"/>
<keyword evidence="2" id="KW-0813">Transport</keyword>
<dbReference type="Pfam" id="PF07690">
    <property type="entry name" value="MFS_1"/>
    <property type="match status" value="2"/>
</dbReference>
<dbReference type="PROSITE" id="PS50850">
    <property type="entry name" value="MFS"/>
    <property type="match status" value="1"/>
</dbReference>
<dbReference type="EMBL" id="FNQG01000002">
    <property type="protein sequence ID" value="SDZ75455.1"/>
    <property type="molecule type" value="Genomic_DNA"/>
</dbReference>
<gene>
    <name evidence="9" type="ORF">SAMN05660648_00359</name>
</gene>
<keyword evidence="5 7" id="KW-1133">Transmembrane helix</keyword>
<sequence>MAATIPLWKKNLYICCIASFIVSIGMSQMAPILPLYIAELGVDNPADVARWSGIVFGCNFISLAIFSPIWGRLSDRWGRKPMILRASGWLGLIMIGMGFAQSVWHLVALRLLQGCLSGFQAAVIPLLAQETPKDRSGWAMGMFFTAQVSGGLMGPIFGGWLSEIIGFRNSFLLIGSCCLLGFLALTQLSETRQPAGEKTVAGELPSFRELPQYNIILGVFLTTVLLHFSLSCAAPILTVYVQEIAGNVEHLAIISGAIFSATGLASMIFASKLGRLADRIGSARILFSCLLLSGLVSIPQGMVTAPWQLGVLRFFHGIAIAGLMPSTNNLIRQLTPPALMGRIFGINQSAQFIGMFTGGFLGGQLAASIGIRNLFLLVAALLLCNALWCRFFICSRQK</sequence>
<proteinExistence type="predicted"/>
<evidence type="ECO:0000256" key="1">
    <source>
        <dbReference type="ARBA" id="ARBA00004651"/>
    </source>
</evidence>
<dbReference type="PANTHER" id="PTHR43414">
    <property type="entry name" value="MULTIDRUG RESISTANCE PROTEIN MDTG"/>
    <property type="match status" value="1"/>
</dbReference>
<dbReference type="InterPro" id="IPR020846">
    <property type="entry name" value="MFS_dom"/>
</dbReference>
<keyword evidence="3" id="KW-1003">Cell membrane</keyword>
<dbReference type="PANTHER" id="PTHR43414:SF1">
    <property type="entry name" value="PEPTIDE PERMEASE"/>
    <property type="match status" value="1"/>
</dbReference>
<evidence type="ECO:0000259" key="8">
    <source>
        <dbReference type="PROSITE" id="PS50850"/>
    </source>
</evidence>
<feature type="transmembrane region" description="Helical" evidence="7">
    <location>
        <begin position="49"/>
        <end position="70"/>
    </location>
</feature>
<dbReference type="Gene3D" id="1.20.1250.20">
    <property type="entry name" value="MFS general substrate transporter like domains"/>
    <property type="match status" value="2"/>
</dbReference>
<feature type="transmembrane region" description="Helical" evidence="7">
    <location>
        <begin position="107"/>
        <end position="128"/>
    </location>
</feature>
<name>A0A1H3VL04_SELRU</name>
<keyword evidence="4 7" id="KW-0812">Transmembrane</keyword>
<feature type="transmembrane region" description="Helical" evidence="7">
    <location>
        <begin position="140"/>
        <end position="161"/>
    </location>
</feature>
<evidence type="ECO:0000313" key="10">
    <source>
        <dbReference type="Proteomes" id="UP000183469"/>
    </source>
</evidence>
<evidence type="ECO:0000256" key="7">
    <source>
        <dbReference type="SAM" id="Phobius"/>
    </source>
</evidence>
<dbReference type="SUPFAM" id="SSF103473">
    <property type="entry name" value="MFS general substrate transporter"/>
    <property type="match status" value="1"/>
</dbReference>
<evidence type="ECO:0000256" key="3">
    <source>
        <dbReference type="ARBA" id="ARBA00022475"/>
    </source>
</evidence>
<dbReference type="GO" id="GO:0005886">
    <property type="term" value="C:plasma membrane"/>
    <property type="evidence" value="ECO:0007669"/>
    <property type="project" value="UniProtKB-SubCell"/>
</dbReference>
<feature type="domain" description="Major facilitator superfamily (MFS) profile" evidence="8">
    <location>
        <begin position="11"/>
        <end position="397"/>
    </location>
</feature>
<dbReference type="InterPro" id="IPR036259">
    <property type="entry name" value="MFS_trans_sf"/>
</dbReference>
<reference evidence="9 10" key="1">
    <citation type="submission" date="2016-10" db="EMBL/GenBank/DDBJ databases">
        <authorList>
            <person name="de Groot N.N."/>
        </authorList>
    </citation>
    <scope>NUCLEOTIDE SEQUENCE [LARGE SCALE GENOMIC DNA]</scope>
    <source>
        <strain evidence="9 10">DSM 2872</strain>
    </source>
</reference>
<dbReference type="GO" id="GO:0022857">
    <property type="term" value="F:transmembrane transporter activity"/>
    <property type="evidence" value="ECO:0007669"/>
    <property type="project" value="InterPro"/>
</dbReference>
<feature type="transmembrane region" description="Helical" evidence="7">
    <location>
        <begin position="215"/>
        <end position="238"/>
    </location>
</feature>
<accession>A0A1H3VL04</accession>
<evidence type="ECO:0000256" key="4">
    <source>
        <dbReference type="ARBA" id="ARBA00022692"/>
    </source>
</evidence>
<evidence type="ECO:0000256" key="6">
    <source>
        <dbReference type="ARBA" id="ARBA00023136"/>
    </source>
</evidence>
<comment type="subcellular location">
    <subcellularLocation>
        <location evidence="1">Cell membrane</location>
        <topology evidence="1">Multi-pass membrane protein</topology>
    </subcellularLocation>
</comment>
<evidence type="ECO:0000256" key="5">
    <source>
        <dbReference type="ARBA" id="ARBA00022989"/>
    </source>
</evidence>
<dbReference type="RefSeq" id="WP_256202789.1">
    <property type="nucleotide sequence ID" value="NZ_FNQG01000002.1"/>
</dbReference>
<feature type="transmembrane region" description="Helical" evidence="7">
    <location>
        <begin position="352"/>
        <end position="369"/>
    </location>
</feature>
<evidence type="ECO:0000313" key="9">
    <source>
        <dbReference type="EMBL" id="SDZ75455.1"/>
    </source>
</evidence>
<dbReference type="Proteomes" id="UP000183469">
    <property type="component" value="Unassembled WGS sequence"/>
</dbReference>
<protein>
    <submittedName>
        <fullName evidence="9">Predicted arabinose efflux permease, MFS family</fullName>
    </submittedName>
</protein>
<keyword evidence="6 7" id="KW-0472">Membrane</keyword>
<feature type="transmembrane region" description="Helical" evidence="7">
    <location>
        <begin position="250"/>
        <end position="270"/>
    </location>
</feature>
<organism evidence="9 10">
    <name type="scientific">Selenomonas ruminantium</name>
    <dbReference type="NCBI Taxonomy" id="971"/>
    <lineage>
        <taxon>Bacteria</taxon>
        <taxon>Bacillati</taxon>
        <taxon>Bacillota</taxon>
        <taxon>Negativicutes</taxon>
        <taxon>Selenomonadales</taxon>
        <taxon>Selenomonadaceae</taxon>
        <taxon>Selenomonas</taxon>
    </lineage>
</organism>
<feature type="transmembrane region" description="Helical" evidence="7">
    <location>
        <begin position="82"/>
        <end position="101"/>
    </location>
</feature>
<feature type="transmembrane region" description="Helical" evidence="7">
    <location>
        <begin position="375"/>
        <end position="393"/>
    </location>
</feature>
<feature type="transmembrane region" description="Helical" evidence="7">
    <location>
        <begin position="314"/>
        <end position="331"/>
    </location>
</feature>
<feature type="transmembrane region" description="Helical" evidence="7">
    <location>
        <begin position="167"/>
        <end position="185"/>
    </location>
</feature>
<dbReference type="InterPro" id="IPR011701">
    <property type="entry name" value="MFS"/>
</dbReference>